<evidence type="ECO:0000256" key="1">
    <source>
        <dbReference type="SAM" id="MobiDB-lite"/>
    </source>
</evidence>
<feature type="region of interest" description="Disordered" evidence="1">
    <location>
        <begin position="161"/>
        <end position="182"/>
    </location>
</feature>
<keyword evidence="4" id="KW-1185">Reference proteome</keyword>
<feature type="region of interest" description="Disordered" evidence="1">
    <location>
        <begin position="260"/>
        <end position="283"/>
    </location>
</feature>
<protein>
    <submittedName>
        <fullName evidence="3">Uncharacterized protein</fullName>
    </submittedName>
</protein>
<feature type="compositionally biased region" description="Low complexity" evidence="1">
    <location>
        <begin position="413"/>
        <end position="422"/>
    </location>
</feature>
<feature type="region of interest" description="Disordered" evidence="1">
    <location>
        <begin position="59"/>
        <end position="107"/>
    </location>
</feature>
<feature type="compositionally biased region" description="Low complexity" evidence="1">
    <location>
        <begin position="79"/>
        <end position="102"/>
    </location>
</feature>
<feature type="compositionally biased region" description="Basic residues" evidence="1">
    <location>
        <begin position="163"/>
        <end position="182"/>
    </location>
</feature>
<evidence type="ECO:0000313" key="4">
    <source>
        <dbReference type="Proteomes" id="UP001303373"/>
    </source>
</evidence>
<gene>
    <name evidence="3" type="ORF">R9X50_00786400</name>
</gene>
<organism evidence="3 4">
    <name type="scientific">Acrodontium crateriforme</name>
    <dbReference type="NCBI Taxonomy" id="150365"/>
    <lineage>
        <taxon>Eukaryota</taxon>
        <taxon>Fungi</taxon>
        <taxon>Dikarya</taxon>
        <taxon>Ascomycota</taxon>
        <taxon>Pezizomycotina</taxon>
        <taxon>Dothideomycetes</taxon>
        <taxon>Dothideomycetidae</taxon>
        <taxon>Mycosphaerellales</taxon>
        <taxon>Teratosphaeriaceae</taxon>
        <taxon>Acrodontium</taxon>
    </lineage>
</organism>
<keyword evidence="2" id="KW-0812">Transmembrane</keyword>
<proteinExistence type="predicted"/>
<feature type="region of interest" description="Disordered" evidence="1">
    <location>
        <begin position="309"/>
        <end position="350"/>
    </location>
</feature>
<dbReference type="AlphaFoldDB" id="A0AAQ3RCJ7"/>
<feature type="transmembrane region" description="Helical" evidence="2">
    <location>
        <begin position="221"/>
        <end position="240"/>
    </location>
</feature>
<dbReference type="Proteomes" id="UP001303373">
    <property type="component" value="Chromosome 14"/>
</dbReference>
<sequence length="434" mass="47641">MHSPLPDSSALEAGIIADENAPRPSRVQDNVRNLLRNSVLSSIRGSAFILPTRNACHPAQRDLGPMAPSPLRPHHNLEPEVGPSPSSETSSSDASSPGSSTAEHNHIPGVLFPPYSYTNALQQMTHQSTLFNTRAVAALEHPDLSDPSLALFLQQKSESRQQRAWKRSRHGGSSHHHHRKSRKQNSSQWWMCVISALLLAAIIATYLALATTQKSLSTTFHILFILGILFSTIVFAHTVIRICLFNRGLAGTAPFLIVPPPRHRSRGHPRQHHRRSHRRPQILERPKSMDCEDEFVPSVPIPVCVPAEDEVRPDSREAQPTGGTIRPIDGWDKDVEALPNPPPAYGRWRGSVRANPDLLHWAPSPTTPRTPSLPSPTYEEAMEGALTGNSVPPSYKTKESPARPIIVEEVRETAAPAPAAEPEMVEGRGIGIAQ</sequence>
<dbReference type="EMBL" id="CP138593">
    <property type="protein sequence ID" value="WPH04966.1"/>
    <property type="molecule type" value="Genomic_DNA"/>
</dbReference>
<keyword evidence="2" id="KW-1133">Transmembrane helix</keyword>
<feature type="compositionally biased region" description="Basic residues" evidence="1">
    <location>
        <begin position="261"/>
        <end position="280"/>
    </location>
</feature>
<reference evidence="3 4" key="1">
    <citation type="submission" date="2023-11" db="EMBL/GenBank/DDBJ databases">
        <title>An acidophilic fungus is an integral part of prey digestion in a carnivorous sundew plant.</title>
        <authorList>
            <person name="Tsai I.J."/>
        </authorList>
    </citation>
    <scope>NUCLEOTIDE SEQUENCE [LARGE SCALE GENOMIC DNA]</scope>
    <source>
        <strain evidence="3">169a</strain>
    </source>
</reference>
<name>A0AAQ3RCJ7_9PEZI</name>
<keyword evidence="2" id="KW-0472">Membrane</keyword>
<evidence type="ECO:0000313" key="3">
    <source>
        <dbReference type="EMBL" id="WPH04966.1"/>
    </source>
</evidence>
<feature type="region of interest" description="Disordered" evidence="1">
    <location>
        <begin position="385"/>
        <end position="434"/>
    </location>
</feature>
<feature type="compositionally biased region" description="Basic and acidic residues" evidence="1">
    <location>
        <begin position="396"/>
        <end position="412"/>
    </location>
</feature>
<accession>A0AAQ3RCJ7</accession>
<feature type="transmembrane region" description="Helical" evidence="2">
    <location>
        <begin position="189"/>
        <end position="209"/>
    </location>
</feature>
<evidence type="ECO:0000256" key="2">
    <source>
        <dbReference type="SAM" id="Phobius"/>
    </source>
</evidence>